<dbReference type="EMBL" id="JACAGC010000021">
    <property type="protein sequence ID" value="KAF6293316.1"/>
    <property type="molecule type" value="Genomic_DNA"/>
</dbReference>
<accession>A0A7J7SXZ6</accession>
<proteinExistence type="predicted"/>
<organism evidence="2 3">
    <name type="scientific">Rhinolophus ferrumequinum</name>
    <name type="common">Greater horseshoe bat</name>
    <dbReference type="NCBI Taxonomy" id="59479"/>
    <lineage>
        <taxon>Eukaryota</taxon>
        <taxon>Metazoa</taxon>
        <taxon>Chordata</taxon>
        <taxon>Craniata</taxon>
        <taxon>Vertebrata</taxon>
        <taxon>Euteleostomi</taxon>
        <taxon>Mammalia</taxon>
        <taxon>Eutheria</taxon>
        <taxon>Laurasiatheria</taxon>
        <taxon>Chiroptera</taxon>
        <taxon>Yinpterochiroptera</taxon>
        <taxon>Rhinolophoidea</taxon>
        <taxon>Rhinolophidae</taxon>
        <taxon>Rhinolophinae</taxon>
        <taxon>Rhinolophus</taxon>
    </lineage>
</organism>
<evidence type="ECO:0000313" key="2">
    <source>
        <dbReference type="EMBL" id="KAF6293316.1"/>
    </source>
</evidence>
<evidence type="ECO:0000313" key="3">
    <source>
        <dbReference type="Proteomes" id="UP000585614"/>
    </source>
</evidence>
<feature type="region of interest" description="Disordered" evidence="1">
    <location>
        <begin position="68"/>
        <end position="126"/>
    </location>
</feature>
<evidence type="ECO:0000256" key="1">
    <source>
        <dbReference type="SAM" id="MobiDB-lite"/>
    </source>
</evidence>
<sequence>MSPSTDACTPHARSAATLLPAAAGSRLQENTAPTLQPRLTGLRWWGLHPQLLTGGVFPSEEELTLTRENSIRRLHSHRSDPRSQSEEPEGRSYSTLTTVREIETQTELLSPGSGHAEEEEDGDEGIKQAMNHFVQENGTLRAKPTGNGIYINGRGHLV</sequence>
<protein>
    <submittedName>
        <fullName evidence="2">Nectin cell adhesion molecule 4</fullName>
    </submittedName>
</protein>
<dbReference type="AlphaFoldDB" id="A0A7J7SXZ6"/>
<name>A0A7J7SXZ6_RHIFE</name>
<feature type="compositionally biased region" description="Basic and acidic residues" evidence="1">
    <location>
        <begin position="77"/>
        <end position="90"/>
    </location>
</feature>
<reference evidence="2 3" key="1">
    <citation type="journal article" date="2020" name="Nature">
        <title>Six reference-quality genomes reveal evolution of bat adaptations.</title>
        <authorList>
            <person name="Jebb D."/>
            <person name="Huang Z."/>
            <person name="Pippel M."/>
            <person name="Hughes G.M."/>
            <person name="Lavrichenko K."/>
            <person name="Devanna P."/>
            <person name="Winkler S."/>
            <person name="Jermiin L.S."/>
            <person name="Skirmuntt E.C."/>
            <person name="Katzourakis A."/>
            <person name="Burkitt-Gray L."/>
            <person name="Ray D.A."/>
            <person name="Sullivan K.A.M."/>
            <person name="Roscito J.G."/>
            <person name="Kirilenko B.M."/>
            <person name="Davalos L.M."/>
            <person name="Corthals A.P."/>
            <person name="Power M.L."/>
            <person name="Jones G."/>
            <person name="Ransome R.D."/>
            <person name="Dechmann D.K.N."/>
            <person name="Locatelli A.G."/>
            <person name="Puechmaille S.J."/>
            <person name="Fedrigo O."/>
            <person name="Jarvis E.D."/>
            <person name="Hiller M."/>
            <person name="Vernes S.C."/>
            <person name="Myers E.W."/>
            <person name="Teeling E.C."/>
        </authorList>
    </citation>
    <scope>NUCLEOTIDE SEQUENCE [LARGE SCALE GENOMIC DNA]</scope>
    <source>
        <strain evidence="2">MRhiFer1</strain>
        <tissue evidence="2">Lung</tissue>
    </source>
</reference>
<gene>
    <name evidence="2" type="ORF">mRhiFer1_011732</name>
</gene>
<dbReference type="Proteomes" id="UP000585614">
    <property type="component" value="Unassembled WGS sequence"/>
</dbReference>
<comment type="caution">
    <text evidence="2">The sequence shown here is derived from an EMBL/GenBank/DDBJ whole genome shotgun (WGS) entry which is preliminary data.</text>
</comment>